<accession>A0A5C6EBZ5</accession>
<reference evidence="1 2" key="1">
    <citation type="submission" date="2019-02" db="EMBL/GenBank/DDBJ databases">
        <title>Deep-cultivation of Planctomycetes and their phenomic and genomic characterization uncovers novel biology.</title>
        <authorList>
            <person name="Wiegand S."/>
            <person name="Jogler M."/>
            <person name="Boedeker C."/>
            <person name="Pinto D."/>
            <person name="Vollmers J."/>
            <person name="Rivas-Marin E."/>
            <person name="Kohn T."/>
            <person name="Peeters S.H."/>
            <person name="Heuer A."/>
            <person name="Rast P."/>
            <person name="Oberbeckmann S."/>
            <person name="Bunk B."/>
            <person name="Jeske O."/>
            <person name="Meyerdierks A."/>
            <person name="Storesund J.E."/>
            <person name="Kallscheuer N."/>
            <person name="Luecker S."/>
            <person name="Lage O.M."/>
            <person name="Pohl T."/>
            <person name="Merkel B.J."/>
            <person name="Hornburger P."/>
            <person name="Mueller R.-W."/>
            <person name="Bruemmer F."/>
            <person name="Labrenz M."/>
            <person name="Spormann A.M."/>
            <person name="Op Den Camp H."/>
            <person name="Overmann J."/>
            <person name="Amann R."/>
            <person name="Jetten M.S.M."/>
            <person name="Mascher T."/>
            <person name="Medema M.H."/>
            <person name="Devos D.P."/>
            <person name="Kaster A.-K."/>
            <person name="Ovreas L."/>
            <person name="Rohde M."/>
            <person name="Galperin M.Y."/>
            <person name="Jogler C."/>
        </authorList>
    </citation>
    <scope>NUCLEOTIDE SEQUENCE [LARGE SCALE GENOMIC DNA]</scope>
    <source>
        <strain evidence="1 2">Poly51</strain>
    </source>
</reference>
<proteinExistence type="predicted"/>
<comment type="caution">
    <text evidence="1">The sequence shown here is derived from an EMBL/GenBank/DDBJ whole genome shotgun (WGS) entry which is preliminary data.</text>
</comment>
<sequence precursor="true">MSVAGKNPKATVAGNGTFVHVTLLALAYVGLLSIAQGDDPPLIDVKAAIEGDEATDPRRGFRAVQALRATPVMLTEVVPSPDFFKPLVNRELSFIKRVCRPTVVQMDAIVVEAKLAFDAMSDMVDGEQRRFVRNGKPSFVGPNQENVSGNPIQRVRSDAAKYLKRKVSDEQYAIYIDESQLRDEFERDAAIDIAISMIDRRVILTEKQRQALHERLMTGWKDVDIQWIQMYQMNPSYLPEMPDGLINPVLNPNQLKLMTAARQQHVFMTVNLTDTENNPPGEVWIR</sequence>
<dbReference type="RefSeq" id="WP_146461010.1">
    <property type="nucleotide sequence ID" value="NZ_SJPW01000007.1"/>
</dbReference>
<organism evidence="1 2">
    <name type="scientific">Rubripirellula tenax</name>
    <dbReference type="NCBI Taxonomy" id="2528015"/>
    <lineage>
        <taxon>Bacteria</taxon>
        <taxon>Pseudomonadati</taxon>
        <taxon>Planctomycetota</taxon>
        <taxon>Planctomycetia</taxon>
        <taxon>Pirellulales</taxon>
        <taxon>Pirellulaceae</taxon>
        <taxon>Rubripirellula</taxon>
    </lineage>
</organism>
<dbReference type="AlphaFoldDB" id="A0A5C6EBZ5"/>
<dbReference type="OrthoDB" id="263937at2"/>
<evidence type="ECO:0000313" key="1">
    <source>
        <dbReference type="EMBL" id="TWU47303.1"/>
    </source>
</evidence>
<protein>
    <submittedName>
        <fullName evidence="1">Uncharacterized protein</fullName>
    </submittedName>
</protein>
<dbReference type="EMBL" id="SJPW01000007">
    <property type="protein sequence ID" value="TWU47303.1"/>
    <property type="molecule type" value="Genomic_DNA"/>
</dbReference>
<evidence type="ECO:0000313" key="2">
    <source>
        <dbReference type="Proteomes" id="UP000318288"/>
    </source>
</evidence>
<gene>
    <name evidence="1" type="ORF">Poly51_51030</name>
</gene>
<name>A0A5C6EBZ5_9BACT</name>
<dbReference type="Proteomes" id="UP000318288">
    <property type="component" value="Unassembled WGS sequence"/>
</dbReference>
<keyword evidence="2" id="KW-1185">Reference proteome</keyword>